<keyword evidence="2" id="KW-0472">Membrane</keyword>
<reference evidence="3 4" key="1">
    <citation type="submission" date="2015-09" db="EMBL/GenBank/DDBJ databases">
        <title>Host preference determinants of Valsa canker pathogens revealed by comparative genomics.</title>
        <authorList>
            <person name="Yin Z."/>
            <person name="Huang L."/>
        </authorList>
    </citation>
    <scope>NUCLEOTIDE SEQUENCE [LARGE SCALE GENOMIC DNA]</scope>
    <source>
        <strain evidence="3 4">03-1</strain>
    </source>
</reference>
<keyword evidence="2" id="KW-1133">Transmembrane helix</keyword>
<evidence type="ECO:0000313" key="3">
    <source>
        <dbReference type="EMBL" id="ROV97734.1"/>
    </source>
</evidence>
<protein>
    <submittedName>
        <fullName evidence="3">Uncharacterized protein</fullName>
    </submittedName>
</protein>
<feature type="transmembrane region" description="Helical" evidence="2">
    <location>
        <begin position="432"/>
        <end position="453"/>
    </location>
</feature>
<evidence type="ECO:0000313" key="4">
    <source>
        <dbReference type="Proteomes" id="UP000283895"/>
    </source>
</evidence>
<dbReference type="OrthoDB" id="5347452at2759"/>
<sequence length="582" mass="61604">MHSFVALSTLVLEAQDATCGYLNGVRLASYGCQTTTQKCAVYYPKSSLAADIASISDISLALMSSTTPSKTLTPRAAGINVPVITPPPQVDYPAVVCCDPSIGDCTAQATACVDAFEHPYSALCTGSCLNDPMTLKCTAGYALHCNQIQFQSPLYYQRNANYSGAIDPLESSMGVVGGPARGWFCGGSALPTRMVESTIMSRRPVFEDEVSPPTAAGIVTGSPGDLIPQPTTTPSPVTLPEQIGNVPGPNPSPQPGVNPGIVDNGVALPGDYNCDPEAVGGEDCCIDELAPGEDCCIDEPAYGEDCCTDLPIRRARQLQRRRDPEVHRVGITVTTSTVTSPDQIGLATTTVTPAAGPAMVITEGFAVVSTTYANQSGRSPFAEATRSWRVLLPTPTQDTTTTTTTNNTGPHSPKWPTGHPKAHNGPVHVSRIVGGAMGGLFALLLLGILVNWCNRRRKLGNKKKKQAPGKQEGYSGRITASRSDRARNYLWDRYAGVRDRLSWFEEQQRGKLSPPSIPPRSSGSGSNPGRSTTSPRDDIETRGGARQGQKAWPLPDGSPVGDGGGTNGSTPEHAYYDTLNRV</sequence>
<evidence type="ECO:0000256" key="2">
    <source>
        <dbReference type="SAM" id="Phobius"/>
    </source>
</evidence>
<feature type="compositionally biased region" description="Low complexity" evidence="1">
    <location>
        <begin position="395"/>
        <end position="408"/>
    </location>
</feature>
<feature type="region of interest" description="Disordered" evidence="1">
    <location>
        <begin position="506"/>
        <end position="582"/>
    </location>
</feature>
<evidence type="ECO:0000256" key="1">
    <source>
        <dbReference type="SAM" id="MobiDB-lite"/>
    </source>
</evidence>
<dbReference type="AlphaFoldDB" id="A0A423W335"/>
<feature type="region of interest" description="Disordered" evidence="1">
    <location>
        <begin position="395"/>
        <end position="421"/>
    </location>
</feature>
<proteinExistence type="predicted"/>
<keyword evidence="2" id="KW-0812">Transmembrane</keyword>
<dbReference type="EMBL" id="LKEA01000028">
    <property type="protein sequence ID" value="ROV97734.1"/>
    <property type="molecule type" value="Genomic_DNA"/>
</dbReference>
<name>A0A423W335_9PEZI</name>
<accession>A0A423W335</accession>
<keyword evidence="4" id="KW-1185">Reference proteome</keyword>
<feature type="compositionally biased region" description="Low complexity" evidence="1">
    <location>
        <begin position="519"/>
        <end position="534"/>
    </location>
</feature>
<comment type="caution">
    <text evidence="3">The sequence shown here is derived from an EMBL/GenBank/DDBJ whole genome shotgun (WGS) entry which is preliminary data.</text>
</comment>
<dbReference type="Proteomes" id="UP000283895">
    <property type="component" value="Unassembled WGS sequence"/>
</dbReference>
<feature type="region of interest" description="Disordered" evidence="1">
    <location>
        <begin position="460"/>
        <end position="479"/>
    </location>
</feature>
<gene>
    <name evidence="3" type="ORF">VMCG_07397</name>
</gene>
<dbReference type="STRING" id="356882.A0A423W335"/>
<organism evidence="3 4">
    <name type="scientific">Cytospora schulzeri</name>
    <dbReference type="NCBI Taxonomy" id="448051"/>
    <lineage>
        <taxon>Eukaryota</taxon>
        <taxon>Fungi</taxon>
        <taxon>Dikarya</taxon>
        <taxon>Ascomycota</taxon>
        <taxon>Pezizomycotina</taxon>
        <taxon>Sordariomycetes</taxon>
        <taxon>Sordariomycetidae</taxon>
        <taxon>Diaporthales</taxon>
        <taxon>Cytosporaceae</taxon>
        <taxon>Cytospora</taxon>
    </lineage>
</organism>